<protein>
    <submittedName>
        <fullName evidence="5">Uncharacterized protein</fullName>
    </submittedName>
</protein>
<dbReference type="SMART" id="SM00369">
    <property type="entry name" value="LRR_TYP"/>
    <property type="match status" value="3"/>
</dbReference>
<dbReference type="InterPro" id="IPR050328">
    <property type="entry name" value="Dev_Immune_Receptor"/>
</dbReference>
<evidence type="ECO:0000256" key="4">
    <source>
        <dbReference type="SAM" id="SignalP"/>
    </source>
</evidence>
<evidence type="ECO:0000256" key="3">
    <source>
        <dbReference type="ARBA" id="ARBA00022737"/>
    </source>
</evidence>
<dbReference type="EMBL" id="CACVKT020007649">
    <property type="protein sequence ID" value="CAC5409904.1"/>
    <property type="molecule type" value="Genomic_DNA"/>
</dbReference>
<reference evidence="5 6" key="1">
    <citation type="submission" date="2020-06" db="EMBL/GenBank/DDBJ databases">
        <authorList>
            <person name="Li R."/>
            <person name="Bekaert M."/>
        </authorList>
    </citation>
    <scope>NUCLEOTIDE SEQUENCE [LARGE SCALE GENOMIC DNA]</scope>
    <source>
        <strain evidence="6">wild</strain>
    </source>
</reference>
<dbReference type="InterPro" id="IPR032675">
    <property type="entry name" value="LRR_dom_sf"/>
</dbReference>
<keyword evidence="1" id="KW-0433">Leucine-rich repeat</keyword>
<keyword evidence="3" id="KW-0677">Repeat</keyword>
<dbReference type="InterPro" id="IPR003591">
    <property type="entry name" value="Leu-rich_rpt_typical-subtyp"/>
</dbReference>
<dbReference type="Proteomes" id="UP000507470">
    <property type="component" value="Unassembled WGS sequence"/>
</dbReference>
<dbReference type="InterPro" id="IPR001611">
    <property type="entry name" value="Leu-rich_rpt"/>
</dbReference>
<proteinExistence type="predicted"/>
<dbReference type="OrthoDB" id="6122461at2759"/>
<dbReference type="PANTHER" id="PTHR24373">
    <property type="entry name" value="SLIT RELATED LEUCINE-RICH REPEAT NEURONAL PROTEIN"/>
    <property type="match status" value="1"/>
</dbReference>
<organism evidence="5 6">
    <name type="scientific">Mytilus coruscus</name>
    <name type="common">Sea mussel</name>
    <dbReference type="NCBI Taxonomy" id="42192"/>
    <lineage>
        <taxon>Eukaryota</taxon>
        <taxon>Metazoa</taxon>
        <taxon>Spiralia</taxon>
        <taxon>Lophotrochozoa</taxon>
        <taxon>Mollusca</taxon>
        <taxon>Bivalvia</taxon>
        <taxon>Autobranchia</taxon>
        <taxon>Pteriomorphia</taxon>
        <taxon>Mytilida</taxon>
        <taxon>Mytiloidea</taxon>
        <taxon>Mytilidae</taxon>
        <taxon>Mytilinae</taxon>
        <taxon>Mytilus</taxon>
    </lineage>
</organism>
<keyword evidence="2 4" id="KW-0732">Signal</keyword>
<sequence>MMALFDVMCAVFLLLGEVYAHQCKITDVKGYKKADCRKLQLKTIPSDISKDIDVLDLRDNDLSVLKNDSFENFYNLKELLVSNNNISRIETEVFYELQQLKVLDMSENNIERISDQFDQNMFQYSRNLYKLDIRRNMKDAKRNQSAYTYPGAALSLLVNLTFL</sequence>
<evidence type="ECO:0000256" key="1">
    <source>
        <dbReference type="ARBA" id="ARBA00022614"/>
    </source>
</evidence>
<dbReference type="Gene3D" id="3.80.10.10">
    <property type="entry name" value="Ribonuclease Inhibitor"/>
    <property type="match status" value="1"/>
</dbReference>
<dbReference type="PROSITE" id="PS51450">
    <property type="entry name" value="LRR"/>
    <property type="match status" value="2"/>
</dbReference>
<accession>A0A6J8DRP6</accession>
<evidence type="ECO:0000313" key="6">
    <source>
        <dbReference type="Proteomes" id="UP000507470"/>
    </source>
</evidence>
<evidence type="ECO:0000256" key="2">
    <source>
        <dbReference type="ARBA" id="ARBA00022729"/>
    </source>
</evidence>
<feature type="chain" id="PRO_5026864121" evidence="4">
    <location>
        <begin position="21"/>
        <end position="163"/>
    </location>
</feature>
<name>A0A6J8DRP6_MYTCO</name>
<dbReference type="PANTHER" id="PTHR24373:SF275">
    <property type="entry name" value="TIR DOMAIN-CONTAINING PROTEIN"/>
    <property type="match status" value="1"/>
</dbReference>
<feature type="signal peptide" evidence="4">
    <location>
        <begin position="1"/>
        <end position="20"/>
    </location>
</feature>
<dbReference type="SUPFAM" id="SSF52058">
    <property type="entry name" value="L domain-like"/>
    <property type="match status" value="1"/>
</dbReference>
<dbReference type="AlphaFoldDB" id="A0A6J8DRP6"/>
<evidence type="ECO:0000313" key="5">
    <source>
        <dbReference type="EMBL" id="CAC5409904.1"/>
    </source>
</evidence>
<gene>
    <name evidence="5" type="ORF">MCOR_43130</name>
</gene>
<dbReference type="Pfam" id="PF13855">
    <property type="entry name" value="LRR_8"/>
    <property type="match status" value="1"/>
</dbReference>
<keyword evidence="6" id="KW-1185">Reference proteome</keyword>